<organism evidence="1 2">
    <name type="scientific">Acholeplasma hippikon</name>
    <dbReference type="NCBI Taxonomy" id="264636"/>
    <lineage>
        <taxon>Bacteria</taxon>
        <taxon>Bacillati</taxon>
        <taxon>Mycoplasmatota</taxon>
        <taxon>Mollicutes</taxon>
        <taxon>Acholeplasmatales</taxon>
        <taxon>Acholeplasmataceae</taxon>
        <taxon>Acholeplasma</taxon>
    </lineage>
</organism>
<sequence length="203" mass="23464">MGRGEILANLGFYVVAIDAYMHGQRMSELEKKRSNVSKYEDIIEIVMHTANDASRLFDKYFMYEPTVKPDSYHAYGVSMGSLTSFYLATIDEKCKTVVGLVPMPSFVEYYTDKATMYGFNHGFFYERKLAYYEKHDPLLNYPLLKGKNIFMGCGIHDDVVLPKYATKLHELMPETTIKFYETGHVSTPEMLQDSFDFLKKEVL</sequence>
<dbReference type="Gene3D" id="3.40.50.1820">
    <property type="entry name" value="alpha/beta hydrolase"/>
    <property type="match status" value="1"/>
</dbReference>
<dbReference type="EMBL" id="LR215050">
    <property type="protein sequence ID" value="VEU82206.1"/>
    <property type="molecule type" value="Genomic_DNA"/>
</dbReference>
<dbReference type="GO" id="GO:0016787">
    <property type="term" value="F:hydrolase activity"/>
    <property type="evidence" value="ECO:0007669"/>
    <property type="project" value="UniProtKB-KW"/>
</dbReference>
<keyword evidence="1" id="KW-0378">Hydrolase</keyword>
<dbReference type="InterPro" id="IPR029058">
    <property type="entry name" value="AB_hydrolase_fold"/>
</dbReference>
<dbReference type="KEGG" id="ahk:NCTC10172_00213"/>
<name>A0A449BIC1_9MOLU</name>
<accession>A0A449BIC1</accession>
<evidence type="ECO:0000313" key="1">
    <source>
        <dbReference type="EMBL" id="VEU82206.1"/>
    </source>
</evidence>
<gene>
    <name evidence="1" type="ORF">NCTC10172_00213</name>
</gene>
<reference evidence="1 2" key="1">
    <citation type="submission" date="2019-01" db="EMBL/GenBank/DDBJ databases">
        <authorList>
            <consortium name="Pathogen Informatics"/>
        </authorList>
    </citation>
    <scope>NUCLEOTIDE SEQUENCE [LARGE SCALE GENOMIC DNA]</scope>
    <source>
        <strain evidence="1 2">NCTC10172</strain>
    </source>
</reference>
<dbReference type="Proteomes" id="UP000290909">
    <property type="component" value="Chromosome"/>
</dbReference>
<dbReference type="SUPFAM" id="SSF53474">
    <property type="entry name" value="alpha/beta-Hydrolases"/>
    <property type="match status" value="1"/>
</dbReference>
<dbReference type="AlphaFoldDB" id="A0A449BIC1"/>
<protein>
    <submittedName>
        <fullName evidence="1">Alpha/beta hydrolase family</fullName>
    </submittedName>
</protein>
<evidence type="ECO:0000313" key="2">
    <source>
        <dbReference type="Proteomes" id="UP000290909"/>
    </source>
</evidence>
<keyword evidence="2" id="KW-1185">Reference proteome</keyword>
<proteinExistence type="predicted"/>
<dbReference type="STRING" id="1408416.GCA_000702765_00768"/>